<keyword evidence="3" id="KW-1185">Reference proteome</keyword>
<feature type="chain" id="PRO_5039908034" evidence="1">
    <location>
        <begin position="19"/>
        <end position="153"/>
    </location>
</feature>
<accession>A0A9J6CDW0</accession>
<evidence type="ECO:0000256" key="1">
    <source>
        <dbReference type="SAM" id="SignalP"/>
    </source>
</evidence>
<dbReference type="EMBL" id="JADBJN010000001">
    <property type="protein sequence ID" value="KAG5679955.1"/>
    <property type="molecule type" value="Genomic_DNA"/>
</dbReference>
<dbReference type="AlphaFoldDB" id="A0A9J6CDW0"/>
<dbReference type="Proteomes" id="UP001107558">
    <property type="component" value="Chromosome 1"/>
</dbReference>
<organism evidence="2 3">
    <name type="scientific">Polypedilum vanderplanki</name>
    <name type="common">Sleeping chironomid midge</name>
    <dbReference type="NCBI Taxonomy" id="319348"/>
    <lineage>
        <taxon>Eukaryota</taxon>
        <taxon>Metazoa</taxon>
        <taxon>Ecdysozoa</taxon>
        <taxon>Arthropoda</taxon>
        <taxon>Hexapoda</taxon>
        <taxon>Insecta</taxon>
        <taxon>Pterygota</taxon>
        <taxon>Neoptera</taxon>
        <taxon>Endopterygota</taxon>
        <taxon>Diptera</taxon>
        <taxon>Nematocera</taxon>
        <taxon>Chironomoidea</taxon>
        <taxon>Chironomidae</taxon>
        <taxon>Chironominae</taxon>
        <taxon>Polypedilum</taxon>
        <taxon>Polypedilum</taxon>
    </lineage>
</organism>
<evidence type="ECO:0000313" key="3">
    <source>
        <dbReference type="Proteomes" id="UP001107558"/>
    </source>
</evidence>
<evidence type="ECO:0000313" key="2">
    <source>
        <dbReference type="EMBL" id="KAG5679955.1"/>
    </source>
</evidence>
<comment type="caution">
    <text evidence="2">The sequence shown here is derived from an EMBL/GenBank/DDBJ whole genome shotgun (WGS) entry which is preliminary data.</text>
</comment>
<proteinExistence type="predicted"/>
<sequence>MLLTFSFIVLNVINAIIAGGPSDDCTYYNFKYNQIISEVNATINNFADNGIAMVNMYEDDNPSEPLALFQIKMDEITNDEFNKIYNEILKIFHYITEFIPCVTKDEVRAYILLEEPAEFPLTCITNFDVLQEIFLSSFQRLADYAASVALKHF</sequence>
<name>A0A9J6CDW0_POLVA</name>
<feature type="signal peptide" evidence="1">
    <location>
        <begin position="1"/>
        <end position="18"/>
    </location>
</feature>
<keyword evidence="1" id="KW-0732">Signal</keyword>
<gene>
    <name evidence="2" type="ORF">PVAND_009490</name>
</gene>
<reference evidence="2" key="1">
    <citation type="submission" date="2021-03" db="EMBL/GenBank/DDBJ databases">
        <title>Chromosome level genome of the anhydrobiotic midge Polypedilum vanderplanki.</title>
        <authorList>
            <person name="Yoshida Y."/>
            <person name="Kikawada T."/>
            <person name="Gusev O."/>
        </authorList>
    </citation>
    <scope>NUCLEOTIDE SEQUENCE</scope>
    <source>
        <strain evidence="2">NIAS01</strain>
        <tissue evidence="2">Whole body or cell culture</tissue>
    </source>
</reference>
<protein>
    <submittedName>
        <fullName evidence="2">Uncharacterized protein</fullName>
    </submittedName>
</protein>